<reference evidence="1 2" key="1">
    <citation type="submission" date="2015-09" db="EMBL/GenBank/DDBJ databases">
        <title>Draft Genome Sequence of the Strain BR 3267 (Bradyrhizobium yuanmingense) recommended as inoculant for cowpea in Brazil.</title>
        <authorList>
            <person name="Simoes-Araujo J.L."/>
            <person name="Zilli J.E."/>
        </authorList>
    </citation>
    <scope>NUCLEOTIDE SEQUENCE [LARGE SCALE GENOMIC DNA]</scope>
    <source>
        <strain evidence="1 2">BR3267</strain>
    </source>
</reference>
<gene>
    <name evidence="1" type="ORF">AOQ72_20820</name>
</gene>
<accession>A0A0R3C7Z0</accession>
<sequence>MDREMHLRHLREAEQHVAESEQHVADQQKRIVALDRAGCDTELARELLATFRVALASHIAHRDLITQEIHQGN</sequence>
<protein>
    <submittedName>
        <fullName evidence="1">Uncharacterized protein</fullName>
    </submittedName>
</protein>
<dbReference type="Proteomes" id="UP000051380">
    <property type="component" value="Unassembled WGS sequence"/>
</dbReference>
<dbReference type="EMBL" id="LJYF01000029">
    <property type="protein sequence ID" value="KRP93750.1"/>
    <property type="molecule type" value="Genomic_DNA"/>
</dbReference>
<comment type="caution">
    <text evidence="1">The sequence shown here is derived from an EMBL/GenBank/DDBJ whole genome shotgun (WGS) entry which is preliminary data.</text>
</comment>
<evidence type="ECO:0000313" key="2">
    <source>
        <dbReference type="Proteomes" id="UP000051380"/>
    </source>
</evidence>
<organism evidence="1 2">
    <name type="scientific">Bradyrhizobium yuanmingense</name>
    <dbReference type="NCBI Taxonomy" id="108015"/>
    <lineage>
        <taxon>Bacteria</taxon>
        <taxon>Pseudomonadati</taxon>
        <taxon>Pseudomonadota</taxon>
        <taxon>Alphaproteobacteria</taxon>
        <taxon>Hyphomicrobiales</taxon>
        <taxon>Nitrobacteraceae</taxon>
        <taxon>Bradyrhizobium</taxon>
    </lineage>
</organism>
<evidence type="ECO:0000313" key="1">
    <source>
        <dbReference type="EMBL" id="KRP93750.1"/>
    </source>
</evidence>
<name>A0A0R3C7Z0_9BRAD</name>
<dbReference type="AlphaFoldDB" id="A0A0R3C7Z0"/>
<proteinExistence type="predicted"/>